<dbReference type="Gene3D" id="3.40.1570.10">
    <property type="entry name" value="HemS/ChuS/ChuX like domains"/>
    <property type="match status" value="2"/>
</dbReference>
<keyword evidence="3" id="KW-1185">Reference proteome</keyword>
<dbReference type="CDD" id="cd16830">
    <property type="entry name" value="HemS-like_N"/>
    <property type="match status" value="1"/>
</dbReference>
<dbReference type="InterPro" id="IPR007845">
    <property type="entry name" value="HemS/ChuX_dom"/>
</dbReference>
<dbReference type="SUPFAM" id="SSF144064">
    <property type="entry name" value="Heme iron utilization protein-like"/>
    <property type="match status" value="1"/>
</dbReference>
<dbReference type="CDD" id="cd16831">
    <property type="entry name" value="HemS-like_C"/>
    <property type="match status" value="1"/>
</dbReference>
<dbReference type="Pfam" id="PF05171">
    <property type="entry name" value="HemS"/>
    <property type="match status" value="2"/>
</dbReference>
<proteinExistence type="predicted"/>
<evidence type="ECO:0000259" key="1">
    <source>
        <dbReference type="Pfam" id="PF05171"/>
    </source>
</evidence>
<protein>
    <submittedName>
        <fullName evidence="2">Hemin-degrading factor</fullName>
    </submittedName>
</protein>
<dbReference type="Proteomes" id="UP001157355">
    <property type="component" value="Unassembled WGS sequence"/>
</dbReference>
<feature type="domain" description="Haemin-degrading HemS/ChuX" evidence="1">
    <location>
        <begin position="215"/>
        <end position="343"/>
    </location>
</feature>
<organism evidence="2 3">
    <name type="scientific">Cypionkella aquatica</name>
    <dbReference type="NCBI Taxonomy" id="1756042"/>
    <lineage>
        <taxon>Bacteria</taxon>
        <taxon>Pseudomonadati</taxon>
        <taxon>Pseudomonadota</taxon>
        <taxon>Alphaproteobacteria</taxon>
        <taxon>Rhodobacterales</taxon>
        <taxon>Paracoccaceae</taxon>
        <taxon>Cypionkella</taxon>
    </lineage>
</organism>
<feature type="domain" description="Haemin-degrading HemS/ChuX" evidence="1">
    <location>
        <begin position="35"/>
        <end position="162"/>
    </location>
</feature>
<dbReference type="EMBL" id="BSPP01000004">
    <property type="protein sequence ID" value="GLS85882.1"/>
    <property type="molecule type" value="Genomic_DNA"/>
</dbReference>
<sequence length="351" mass="38088">MANTHTPSTHTPEQIRALRAENPKARARDFAALQGITEAELVAAYVGHTATAINAAPDALFPLLGNLGDVLALTRNESCVHERRGIYKDYHSGAHASMVLGSEIDMRMFPSHWKFGFALVDAGEDGPKRSIQVFDAAGDAVHKVHLNAASDAVAFDALVAALRLPEQSGSLTLTARAPVEGPKGDAARLEELRTEWKAMTDTHQFLRLTHRLKFNRLGANRMVGAPFAAPIARDAITQVLHAAADQKIPLMIFVGNAGCIQIHGGMVEKIVPMGPWINVMDPRFNLHLRADHIAECWRVIKPTQRGDAISIEAFDAEGGLILQIFGYRKDAPPVAWDAFVTALPALEAELA</sequence>
<dbReference type="GO" id="GO:0006826">
    <property type="term" value="P:iron ion transport"/>
    <property type="evidence" value="ECO:0007669"/>
    <property type="project" value="InterPro"/>
</dbReference>
<name>A0AA37TQJ3_9RHOB</name>
<dbReference type="RefSeq" id="WP_284324095.1">
    <property type="nucleotide sequence ID" value="NZ_BSPP01000004.1"/>
</dbReference>
<reference evidence="2 3" key="1">
    <citation type="journal article" date="2014" name="Int. J. Syst. Evol. Microbiol.">
        <title>Complete genome sequence of Corynebacterium casei LMG S-19264T (=DSM 44701T), isolated from a smear-ripened cheese.</title>
        <authorList>
            <consortium name="US DOE Joint Genome Institute (JGI-PGF)"/>
            <person name="Walter F."/>
            <person name="Albersmeier A."/>
            <person name="Kalinowski J."/>
            <person name="Ruckert C."/>
        </authorList>
    </citation>
    <scope>NUCLEOTIDE SEQUENCE [LARGE SCALE GENOMIC DNA]</scope>
    <source>
        <strain evidence="2 3">NBRC 111766</strain>
    </source>
</reference>
<dbReference type="InterPro" id="IPR053733">
    <property type="entry name" value="Heme_Transport_Util_sf"/>
</dbReference>
<evidence type="ECO:0000313" key="3">
    <source>
        <dbReference type="Proteomes" id="UP001157355"/>
    </source>
</evidence>
<accession>A0AA37TQJ3</accession>
<comment type="caution">
    <text evidence="2">The sequence shown here is derived from an EMBL/GenBank/DDBJ whole genome shotgun (WGS) entry which is preliminary data.</text>
</comment>
<dbReference type="AlphaFoldDB" id="A0AA37TQJ3"/>
<evidence type="ECO:0000313" key="2">
    <source>
        <dbReference type="EMBL" id="GLS85882.1"/>
    </source>
</evidence>
<gene>
    <name evidence="2" type="primary">hmuS</name>
    <name evidence="2" type="ORF">GCM10010873_08560</name>
</gene>